<dbReference type="PATRIC" id="fig|74031.6.peg.1372"/>
<evidence type="ECO:0000256" key="4">
    <source>
        <dbReference type="ARBA" id="ARBA00048391"/>
    </source>
</evidence>
<evidence type="ECO:0000256" key="1">
    <source>
        <dbReference type="ARBA" id="ARBA00022603"/>
    </source>
</evidence>
<dbReference type="InterPro" id="IPR040758">
    <property type="entry name" value="PrmC_N"/>
</dbReference>
<dbReference type="GO" id="GO:0003676">
    <property type="term" value="F:nucleic acid binding"/>
    <property type="evidence" value="ECO:0007669"/>
    <property type="project" value="InterPro"/>
</dbReference>
<dbReference type="InterPro" id="IPR002052">
    <property type="entry name" value="DNA_methylase_N6_adenine_CS"/>
</dbReference>
<evidence type="ECO:0000256" key="5">
    <source>
        <dbReference type="HAMAP-Rule" id="MF_02126"/>
    </source>
</evidence>
<feature type="binding site" evidence="5">
    <location>
        <begin position="117"/>
        <end position="121"/>
    </location>
    <ligand>
        <name>S-adenosyl-L-methionine</name>
        <dbReference type="ChEBI" id="CHEBI:59789"/>
    </ligand>
</feature>
<dbReference type="InterPro" id="IPR029063">
    <property type="entry name" value="SAM-dependent_MTases_sf"/>
</dbReference>
<protein>
    <recommendedName>
        <fullName evidence="5">Release factor glutamine methyltransferase</fullName>
        <shortName evidence="5">RF MTase</shortName>
        <ecNumber evidence="5">2.1.1.297</ecNumber>
    </recommendedName>
    <alternativeName>
        <fullName evidence="5">N5-glutamine methyltransferase PrmC</fullName>
    </alternativeName>
    <alternativeName>
        <fullName evidence="5">Protein-(glutamine-N5) MTase PrmC</fullName>
    </alternativeName>
    <alternativeName>
        <fullName evidence="5">Protein-glutamine N-methyltransferase PrmC</fullName>
    </alternativeName>
</protein>
<dbReference type="OrthoDB" id="9800643at2"/>
<dbReference type="GO" id="GO:0102559">
    <property type="term" value="F:peptide chain release factor N(5)-glutamine methyltransferase activity"/>
    <property type="evidence" value="ECO:0007669"/>
    <property type="project" value="UniProtKB-EC"/>
</dbReference>
<dbReference type="CDD" id="cd02440">
    <property type="entry name" value="AdoMet_MTases"/>
    <property type="match status" value="1"/>
</dbReference>
<dbReference type="NCBIfam" id="TIGR03534">
    <property type="entry name" value="RF_mod_PrmC"/>
    <property type="match status" value="1"/>
</dbReference>
<comment type="catalytic activity">
    <reaction evidence="4 5">
        <text>L-glutaminyl-[peptide chain release factor] + S-adenosyl-L-methionine = N(5)-methyl-L-glutaminyl-[peptide chain release factor] + S-adenosyl-L-homocysteine + H(+)</text>
        <dbReference type="Rhea" id="RHEA:42896"/>
        <dbReference type="Rhea" id="RHEA-COMP:10271"/>
        <dbReference type="Rhea" id="RHEA-COMP:10272"/>
        <dbReference type="ChEBI" id="CHEBI:15378"/>
        <dbReference type="ChEBI" id="CHEBI:30011"/>
        <dbReference type="ChEBI" id="CHEBI:57856"/>
        <dbReference type="ChEBI" id="CHEBI:59789"/>
        <dbReference type="ChEBI" id="CHEBI:61891"/>
        <dbReference type="EC" id="2.1.1.297"/>
    </reaction>
</comment>
<dbReference type="InterPro" id="IPR004556">
    <property type="entry name" value="HemK-like"/>
</dbReference>
<dbReference type="Gene3D" id="1.10.8.10">
    <property type="entry name" value="DNA helicase RuvA subunit, C-terminal domain"/>
    <property type="match status" value="1"/>
</dbReference>
<dbReference type="HAMAP" id="MF_02126">
    <property type="entry name" value="RF_methyltr_PrmC"/>
    <property type="match status" value="1"/>
</dbReference>
<dbReference type="InterPro" id="IPR050320">
    <property type="entry name" value="N5-glutamine_MTase"/>
</dbReference>
<dbReference type="EMBL" id="LGVV01000012">
    <property type="protein sequence ID" value="KNX42141.1"/>
    <property type="molecule type" value="Genomic_DNA"/>
</dbReference>
<gene>
    <name evidence="5 8" type="primary">prmC</name>
    <name evidence="8" type="ORF">ROTO_13440</name>
</gene>
<keyword evidence="3 5" id="KW-0949">S-adenosyl-L-methionine</keyword>
<feature type="binding site" evidence="5">
    <location>
        <position position="169"/>
    </location>
    <ligand>
        <name>S-adenosyl-L-methionine</name>
        <dbReference type="ChEBI" id="CHEBI:59789"/>
    </ligand>
</feature>
<evidence type="ECO:0000313" key="9">
    <source>
        <dbReference type="Proteomes" id="UP000037046"/>
    </source>
</evidence>
<dbReference type="RefSeq" id="WP_050662252.1">
    <property type="nucleotide sequence ID" value="NZ_CP118494.1"/>
</dbReference>
<evidence type="ECO:0000256" key="3">
    <source>
        <dbReference type="ARBA" id="ARBA00022691"/>
    </source>
</evidence>
<dbReference type="Pfam" id="PF17827">
    <property type="entry name" value="PrmC_N"/>
    <property type="match status" value="1"/>
</dbReference>
<dbReference type="SUPFAM" id="SSF53335">
    <property type="entry name" value="S-adenosyl-L-methionine-dependent methyltransferases"/>
    <property type="match status" value="1"/>
</dbReference>
<dbReference type="STRING" id="74031.SAMN04488077_11337"/>
<dbReference type="InterPro" id="IPR019874">
    <property type="entry name" value="RF_methyltr_PrmC"/>
</dbReference>
<dbReference type="PANTHER" id="PTHR18895:SF74">
    <property type="entry name" value="MTRF1L RELEASE FACTOR GLUTAMINE METHYLTRANSFERASE"/>
    <property type="match status" value="1"/>
</dbReference>
<dbReference type="Proteomes" id="UP000037046">
    <property type="component" value="Unassembled WGS sequence"/>
</dbReference>
<dbReference type="PROSITE" id="PS00092">
    <property type="entry name" value="N6_MTASE"/>
    <property type="match status" value="1"/>
</dbReference>
<dbReference type="Pfam" id="PF05175">
    <property type="entry name" value="MTS"/>
    <property type="match status" value="1"/>
</dbReference>
<feature type="domain" description="Release factor glutamine methyltransferase N-terminal" evidence="7">
    <location>
        <begin position="6"/>
        <end position="75"/>
    </location>
</feature>
<comment type="function">
    <text evidence="5">Methylates the class 1 translation termination release factors RF1/PrfA and RF2/PrfB on the glutamine residue of the universally conserved GGQ motif.</text>
</comment>
<organism evidence="8 9">
    <name type="scientific">Roseovarius tolerans</name>
    <dbReference type="NCBI Taxonomy" id="74031"/>
    <lineage>
        <taxon>Bacteria</taxon>
        <taxon>Pseudomonadati</taxon>
        <taxon>Pseudomonadota</taxon>
        <taxon>Alphaproteobacteria</taxon>
        <taxon>Rhodobacterales</taxon>
        <taxon>Roseobacteraceae</taxon>
        <taxon>Roseovarius</taxon>
    </lineage>
</organism>
<feature type="binding site" evidence="5">
    <location>
        <position position="140"/>
    </location>
    <ligand>
        <name>S-adenosyl-L-methionine</name>
        <dbReference type="ChEBI" id="CHEBI:59789"/>
    </ligand>
</feature>
<dbReference type="InterPro" id="IPR007848">
    <property type="entry name" value="Small_mtfrase_dom"/>
</dbReference>
<comment type="similarity">
    <text evidence="5">Belongs to the protein N5-glutamine methyltransferase family. PrmC subfamily.</text>
</comment>
<dbReference type="Gene3D" id="3.40.50.150">
    <property type="entry name" value="Vaccinia Virus protein VP39"/>
    <property type="match status" value="1"/>
</dbReference>
<evidence type="ECO:0000259" key="6">
    <source>
        <dbReference type="Pfam" id="PF05175"/>
    </source>
</evidence>
<keyword evidence="9" id="KW-1185">Reference proteome</keyword>
<comment type="caution">
    <text evidence="8">The sequence shown here is derived from an EMBL/GenBank/DDBJ whole genome shotgun (WGS) entry which is preliminary data.</text>
</comment>
<feature type="domain" description="Methyltransferase small" evidence="6">
    <location>
        <begin position="100"/>
        <end position="190"/>
    </location>
</feature>
<keyword evidence="2 5" id="KW-0808">Transferase</keyword>
<feature type="binding site" evidence="5">
    <location>
        <position position="183"/>
    </location>
    <ligand>
        <name>S-adenosyl-L-methionine</name>
        <dbReference type="ChEBI" id="CHEBI:59789"/>
    </ligand>
</feature>
<keyword evidence="1 5" id="KW-0489">Methyltransferase</keyword>
<dbReference type="EC" id="2.1.1.297" evidence="5"/>
<accession>A0A0L6CWJ8</accession>
<name>A0A0L6CWJ8_9RHOB</name>
<dbReference type="AlphaFoldDB" id="A0A0L6CWJ8"/>
<dbReference type="NCBIfam" id="TIGR00536">
    <property type="entry name" value="hemK_fam"/>
    <property type="match status" value="1"/>
</dbReference>
<dbReference type="GO" id="GO:0032259">
    <property type="term" value="P:methylation"/>
    <property type="evidence" value="ECO:0007669"/>
    <property type="project" value="UniProtKB-KW"/>
</dbReference>
<feature type="binding site" evidence="5">
    <location>
        <begin position="183"/>
        <end position="186"/>
    </location>
    <ligand>
        <name>substrate</name>
    </ligand>
</feature>
<dbReference type="PANTHER" id="PTHR18895">
    <property type="entry name" value="HEMK METHYLTRANSFERASE"/>
    <property type="match status" value="1"/>
</dbReference>
<evidence type="ECO:0000256" key="2">
    <source>
        <dbReference type="ARBA" id="ARBA00022679"/>
    </source>
</evidence>
<sequence>MSAQAALIAATRALQAAGIEGAAGDARALLAVAMEVPRDRLTLHLGDDLGAAAVARFDKMVARRMAREPVAKIIGRRAFWGRSFEVTADVLDPRPETECLIAEALRGPAPARLLDLGTGSGIIAVTLLAEWPEARGVATDISAAALAVAERNAGRHGVGARLDLCLTDWFAQVTGVFDLIVSNPPYIAADEMPGLSAEVRDHDPEGALTDGGDGISAYRAIASGAGAHLCPDGRIALEIGWQQGAQVRDILIRAGFAEVGVLPDLDGRDRVIIGRWPVDIG</sequence>
<evidence type="ECO:0000259" key="7">
    <source>
        <dbReference type="Pfam" id="PF17827"/>
    </source>
</evidence>
<evidence type="ECO:0000313" key="8">
    <source>
        <dbReference type="EMBL" id="KNX42141.1"/>
    </source>
</evidence>
<reference evidence="9" key="1">
    <citation type="submission" date="2015-07" db="EMBL/GenBank/DDBJ databases">
        <title>Draft Genome Sequence of Roseovarius tolerans EL-164, a producer of N-Acylated Alanine Methyl Esters (NAMEs).</title>
        <authorList>
            <person name="Voget S."/>
            <person name="Bruns H."/>
            <person name="Wagner-Doebler I."/>
            <person name="Schulz S."/>
            <person name="Daniel R."/>
        </authorList>
    </citation>
    <scope>NUCLEOTIDE SEQUENCE [LARGE SCALE GENOMIC DNA]</scope>
    <source>
        <strain evidence="9">EL-164</strain>
    </source>
</reference>
<proteinExistence type="inferred from homology"/>